<reference evidence="2 3" key="1">
    <citation type="submission" date="2019-12" db="EMBL/GenBank/DDBJ databases">
        <title>Chromosome-level assembly of the Caenorhabditis remanei genome.</title>
        <authorList>
            <person name="Teterina A.A."/>
            <person name="Willis J.H."/>
            <person name="Phillips P.C."/>
        </authorList>
    </citation>
    <scope>NUCLEOTIDE SEQUENCE [LARGE SCALE GENOMIC DNA]</scope>
    <source>
        <strain evidence="2 3">PX506</strain>
        <tissue evidence="2">Whole organism</tissue>
    </source>
</reference>
<evidence type="ECO:0000256" key="1">
    <source>
        <dbReference type="SAM" id="MobiDB-lite"/>
    </source>
</evidence>
<sequence>MGLNSCQEKLKRTAESTDTHPLESTESSDHFVAAHGKPSIESRHLEECMEGEELLARLRPVQEELMQRNAFWKNEEERTNRISKVFSASVIRKFGEKKSFGTKKLNLITEINEKRFIINEETQATGDFRSGELE</sequence>
<gene>
    <name evidence="2" type="ORF">GCK72_013409</name>
</gene>
<dbReference type="GeneID" id="78775780"/>
<name>A0A6A5GQP7_CAERE</name>
<dbReference type="AlphaFoldDB" id="A0A6A5GQP7"/>
<comment type="caution">
    <text evidence="2">The sequence shown here is derived from an EMBL/GenBank/DDBJ whole genome shotgun (WGS) entry which is preliminary data.</text>
</comment>
<dbReference type="KEGG" id="crq:GCK72_013409"/>
<dbReference type="EMBL" id="WUAV01000004">
    <property type="protein sequence ID" value="KAF1756954.1"/>
    <property type="molecule type" value="Genomic_DNA"/>
</dbReference>
<evidence type="ECO:0000313" key="2">
    <source>
        <dbReference type="EMBL" id="KAF1756954.1"/>
    </source>
</evidence>
<accession>A0A6A5GQP7</accession>
<feature type="region of interest" description="Disordered" evidence="1">
    <location>
        <begin position="1"/>
        <end position="39"/>
    </location>
</feature>
<organism evidence="2 3">
    <name type="scientific">Caenorhabditis remanei</name>
    <name type="common">Caenorhabditis vulgaris</name>
    <dbReference type="NCBI Taxonomy" id="31234"/>
    <lineage>
        <taxon>Eukaryota</taxon>
        <taxon>Metazoa</taxon>
        <taxon>Ecdysozoa</taxon>
        <taxon>Nematoda</taxon>
        <taxon>Chromadorea</taxon>
        <taxon>Rhabditida</taxon>
        <taxon>Rhabditina</taxon>
        <taxon>Rhabditomorpha</taxon>
        <taxon>Rhabditoidea</taxon>
        <taxon>Rhabditidae</taxon>
        <taxon>Peloderinae</taxon>
        <taxon>Caenorhabditis</taxon>
    </lineage>
</organism>
<protein>
    <submittedName>
        <fullName evidence="2">Uncharacterized protein</fullName>
    </submittedName>
</protein>
<dbReference type="RefSeq" id="XP_053584605.1">
    <property type="nucleotide sequence ID" value="XM_053729833.1"/>
</dbReference>
<proteinExistence type="predicted"/>
<feature type="compositionally biased region" description="Basic and acidic residues" evidence="1">
    <location>
        <begin position="8"/>
        <end position="29"/>
    </location>
</feature>
<dbReference type="Proteomes" id="UP000483820">
    <property type="component" value="Chromosome IV"/>
</dbReference>
<dbReference type="CTD" id="78775780"/>
<evidence type="ECO:0000313" key="3">
    <source>
        <dbReference type="Proteomes" id="UP000483820"/>
    </source>
</evidence>